<name>A0A3D8QQS9_9HELO</name>
<gene>
    <name evidence="1" type="ORF">BP5796_10346</name>
</gene>
<sequence length="311" mass="35050">MSFPSSFAIPQYISKPGGWKPNRVAQKQLRPYTADFIMTKVEHKSMLILGAGWTSTFLIPLLEEENISYTATSTTGREETVKFVFDPTSDDSAPYKKLPSAETVLITFPLKGQGQSKHLHDLYSKTHPQASARFIQLGSTGIFQIPNQTLWVTRHSPYDKTDPRAIAEDELLELGGCVLDLAGLWGGSRMPRTFIKRVVVTKEQLKTKKSLHLVHGKDVARSILALHHSFTPGQRWLLTDLFVYDWFALIMGWGDGSSEGDASGPHIDWVREVMEEEGIQALPRSMEALGRCYDSREFYITFKFSPIQARV</sequence>
<dbReference type="Proteomes" id="UP000256328">
    <property type="component" value="Unassembled WGS sequence"/>
</dbReference>
<dbReference type="PANTHER" id="PTHR40129:SF2">
    <property type="entry name" value="KETOPANTOATE REDUCTASE N-TERMINAL DOMAIN-CONTAINING PROTEIN"/>
    <property type="match status" value="1"/>
</dbReference>
<organism evidence="1 2">
    <name type="scientific">Coleophoma crateriformis</name>
    <dbReference type="NCBI Taxonomy" id="565419"/>
    <lineage>
        <taxon>Eukaryota</taxon>
        <taxon>Fungi</taxon>
        <taxon>Dikarya</taxon>
        <taxon>Ascomycota</taxon>
        <taxon>Pezizomycotina</taxon>
        <taxon>Leotiomycetes</taxon>
        <taxon>Helotiales</taxon>
        <taxon>Dermateaceae</taxon>
        <taxon>Coleophoma</taxon>
    </lineage>
</organism>
<evidence type="ECO:0000313" key="1">
    <source>
        <dbReference type="EMBL" id="RDW63844.1"/>
    </source>
</evidence>
<keyword evidence="2" id="KW-1185">Reference proteome</keyword>
<accession>A0A3D8QQS9</accession>
<dbReference type="PANTHER" id="PTHR40129">
    <property type="entry name" value="KETOPANTOATE REDUCTASE N-TERMINAL DOMAIN-CONTAINING PROTEIN"/>
    <property type="match status" value="1"/>
</dbReference>
<reference evidence="1 2" key="1">
    <citation type="journal article" date="2018" name="IMA Fungus">
        <title>IMA Genome-F 9: Draft genome sequence of Annulohypoxylon stygium, Aspergillus mulundensis, Berkeleyomyces basicola (syn. Thielaviopsis basicola), Ceratocystis smalleyi, two Cercospora beticola strains, Coleophoma cylindrospora, Fusarium fracticaudum, Phialophora cf. hyalina, and Morchella septimelata.</title>
        <authorList>
            <person name="Wingfield B.D."/>
            <person name="Bills G.F."/>
            <person name="Dong Y."/>
            <person name="Huang W."/>
            <person name="Nel W.J."/>
            <person name="Swalarsk-Parry B.S."/>
            <person name="Vaghefi N."/>
            <person name="Wilken P.M."/>
            <person name="An Z."/>
            <person name="de Beer Z.W."/>
            <person name="De Vos L."/>
            <person name="Chen L."/>
            <person name="Duong T.A."/>
            <person name="Gao Y."/>
            <person name="Hammerbacher A."/>
            <person name="Kikkert J.R."/>
            <person name="Li Y."/>
            <person name="Li H."/>
            <person name="Li K."/>
            <person name="Li Q."/>
            <person name="Liu X."/>
            <person name="Ma X."/>
            <person name="Naidoo K."/>
            <person name="Pethybridge S.J."/>
            <person name="Sun J."/>
            <person name="Steenkamp E.T."/>
            <person name="van der Nest M.A."/>
            <person name="van Wyk S."/>
            <person name="Wingfield M.J."/>
            <person name="Xiong C."/>
            <person name="Yue Q."/>
            <person name="Zhang X."/>
        </authorList>
    </citation>
    <scope>NUCLEOTIDE SEQUENCE [LARGE SCALE GENOMIC DNA]</scope>
    <source>
        <strain evidence="1 2">BP5796</strain>
    </source>
</reference>
<dbReference type="AlphaFoldDB" id="A0A3D8QQS9"/>
<dbReference type="Gene3D" id="3.40.50.720">
    <property type="entry name" value="NAD(P)-binding Rossmann-like Domain"/>
    <property type="match status" value="1"/>
</dbReference>
<dbReference type="EMBL" id="PDLN01000016">
    <property type="protein sequence ID" value="RDW63844.1"/>
    <property type="molecule type" value="Genomic_DNA"/>
</dbReference>
<dbReference type="OrthoDB" id="674948at2759"/>
<protein>
    <submittedName>
        <fullName evidence="1">Uncharacterized protein</fullName>
    </submittedName>
</protein>
<comment type="caution">
    <text evidence="1">The sequence shown here is derived from an EMBL/GenBank/DDBJ whole genome shotgun (WGS) entry which is preliminary data.</text>
</comment>
<evidence type="ECO:0000313" key="2">
    <source>
        <dbReference type="Proteomes" id="UP000256328"/>
    </source>
</evidence>
<proteinExistence type="predicted"/>